<proteinExistence type="predicted"/>
<gene>
    <name evidence="2" type="ORF">RND71_023426</name>
</gene>
<dbReference type="Proteomes" id="UP001291623">
    <property type="component" value="Unassembled WGS sequence"/>
</dbReference>
<evidence type="ECO:0000256" key="1">
    <source>
        <dbReference type="SAM" id="MobiDB-lite"/>
    </source>
</evidence>
<evidence type="ECO:0000313" key="3">
    <source>
        <dbReference type="Proteomes" id="UP001291623"/>
    </source>
</evidence>
<accession>A0AAE1RVK5</accession>
<keyword evidence="3" id="KW-1185">Reference proteome</keyword>
<organism evidence="2 3">
    <name type="scientific">Anisodus tanguticus</name>
    <dbReference type="NCBI Taxonomy" id="243964"/>
    <lineage>
        <taxon>Eukaryota</taxon>
        <taxon>Viridiplantae</taxon>
        <taxon>Streptophyta</taxon>
        <taxon>Embryophyta</taxon>
        <taxon>Tracheophyta</taxon>
        <taxon>Spermatophyta</taxon>
        <taxon>Magnoliopsida</taxon>
        <taxon>eudicotyledons</taxon>
        <taxon>Gunneridae</taxon>
        <taxon>Pentapetalae</taxon>
        <taxon>asterids</taxon>
        <taxon>lamiids</taxon>
        <taxon>Solanales</taxon>
        <taxon>Solanaceae</taxon>
        <taxon>Solanoideae</taxon>
        <taxon>Hyoscyameae</taxon>
        <taxon>Anisodus</taxon>
    </lineage>
</organism>
<evidence type="ECO:0000313" key="2">
    <source>
        <dbReference type="EMBL" id="KAK4357816.1"/>
    </source>
</evidence>
<comment type="caution">
    <text evidence="2">The sequence shown here is derived from an EMBL/GenBank/DDBJ whole genome shotgun (WGS) entry which is preliminary data.</text>
</comment>
<name>A0AAE1RVK5_9SOLA</name>
<protein>
    <submittedName>
        <fullName evidence="2">Uncharacterized protein</fullName>
    </submittedName>
</protein>
<feature type="compositionally biased region" description="Polar residues" evidence="1">
    <location>
        <begin position="74"/>
        <end position="85"/>
    </location>
</feature>
<feature type="region of interest" description="Disordered" evidence="1">
    <location>
        <begin position="66"/>
        <end position="85"/>
    </location>
</feature>
<dbReference type="EMBL" id="JAVYJV010000012">
    <property type="protein sequence ID" value="KAK4357816.1"/>
    <property type="molecule type" value="Genomic_DNA"/>
</dbReference>
<reference evidence="2" key="1">
    <citation type="submission" date="2023-12" db="EMBL/GenBank/DDBJ databases">
        <title>Genome assembly of Anisodus tanguticus.</title>
        <authorList>
            <person name="Wang Y.-J."/>
        </authorList>
    </citation>
    <scope>NUCLEOTIDE SEQUENCE</scope>
    <source>
        <strain evidence="2">KB-2021</strain>
        <tissue evidence="2">Leaf</tissue>
    </source>
</reference>
<dbReference type="AlphaFoldDB" id="A0AAE1RVK5"/>
<sequence length="176" mass="19679">MCDLKDTIRCGFIQPLFYVGMKMLLARHHWQWAQPIGTVQDILKKAEWIGISELFVSSADSPRRGQVHRCKPQYPSSTSHVDQSRGSIKETTCGKMAKSNTLDALKFIEYKETLGKSLDNSISESIVSPPSDESYSPYLGHSLVDSSCAVVDAKYLMSNVHYASRPLVWSNGKGYD</sequence>